<dbReference type="EMBL" id="JH687661">
    <property type="protein sequence ID" value="EIN03295.1"/>
    <property type="molecule type" value="Genomic_DNA"/>
</dbReference>
<organism evidence="1 2">
    <name type="scientific">Punctularia strigosozonata (strain HHB-11173)</name>
    <name type="common">White-rot fungus</name>
    <dbReference type="NCBI Taxonomy" id="741275"/>
    <lineage>
        <taxon>Eukaryota</taxon>
        <taxon>Fungi</taxon>
        <taxon>Dikarya</taxon>
        <taxon>Basidiomycota</taxon>
        <taxon>Agaricomycotina</taxon>
        <taxon>Agaricomycetes</taxon>
        <taxon>Corticiales</taxon>
        <taxon>Punctulariaceae</taxon>
        <taxon>Punctularia</taxon>
    </lineage>
</organism>
<dbReference type="KEGG" id="psq:PUNSTDRAFT_123299"/>
<protein>
    <submittedName>
        <fullName evidence="1">Uncharacterized protein</fullName>
    </submittedName>
</protein>
<proteinExistence type="predicted"/>
<dbReference type="Proteomes" id="UP000054196">
    <property type="component" value="Unassembled WGS sequence"/>
</dbReference>
<gene>
    <name evidence="1" type="ORF">PUNSTDRAFT_123299</name>
</gene>
<name>R7RYV7_PUNST</name>
<dbReference type="HOGENOM" id="CLU_1866168_0_0_1"/>
<dbReference type="GeneID" id="18877662"/>
<dbReference type="AlphaFoldDB" id="R7RYV7"/>
<evidence type="ECO:0000313" key="2">
    <source>
        <dbReference type="Proteomes" id="UP000054196"/>
    </source>
</evidence>
<sequence>MSEPKWSFDRPTRCVPTTWSAEFIGWTERTMGADSWTATSRSKAVCGCYGGGVRDSRPRPFTEDFELRCSATVTVYLSLLGLLVVTFRQRNASDRLLVATCPGIRILPNAEAPLRTLAGSKTLVGNSRLRYPARPFG</sequence>
<accession>R7RYV7</accession>
<reference evidence="2" key="1">
    <citation type="journal article" date="2012" name="Science">
        <title>The Paleozoic origin of enzymatic lignin decomposition reconstructed from 31 fungal genomes.</title>
        <authorList>
            <person name="Floudas D."/>
            <person name="Binder M."/>
            <person name="Riley R."/>
            <person name="Barry K."/>
            <person name="Blanchette R.A."/>
            <person name="Henrissat B."/>
            <person name="Martinez A.T."/>
            <person name="Otillar R."/>
            <person name="Spatafora J.W."/>
            <person name="Yadav J.S."/>
            <person name="Aerts A."/>
            <person name="Benoit I."/>
            <person name="Boyd A."/>
            <person name="Carlson A."/>
            <person name="Copeland A."/>
            <person name="Coutinho P.M."/>
            <person name="de Vries R.P."/>
            <person name="Ferreira P."/>
            <person name="Findley K."/>
            <person name="Foster B."/>
            <person name="Gaskell J."/>
            <person name="Glotzer D."/>
            <person name="Gorecki P."/>
            <person name="Heitman J."/>
            <person name="Hesse C."/>
            <person name="Hori C."/>
            <person name="Igarashi K."/>
            <person name="Jurgens J.A."/>
            <person name="Kallen N."/>
            <person name="Kersten P."/>
            <person name="Kohler A."/>
            <person name="Kuees U."/>
            <person name="Kumar T.K.A."/>
            <person name="Kuo A."/>
            <person name="LaButti K."/>
            <person name="Larrondo L.F."/>
            <person name="Lindquist E."/>
            <person name="Ling A."/>
            <person name="Lombard V."/>
            <person name="Lucas S."/>
            <person name="Lundell T."/>
            <person name="Martin R."/>
            <person name="McLaughlin D.J."/>
            <person name="Morgenstern I."/>
            <person name="Morin E."/>
            <person name="Murat C."/>
            <person name="Nagy L.G."/>
            <person name="Nolan M."/>
            <person name="Ohm R.A."/>
            <person name="Patyshakuliyeva A."/>
            <person name="Rokas A."/>
            <person name="Ruiz-Duenas F.J."/>
            <person name="Sabat G."/>
            <person name="Salamov A."/>
            <person name="Samejima M."/>
            <person name="Schmutz J."/>
            <person name="Slot J.C."/>
            <person name="St John F."/>
            <person name="Stenlid J."/>
            <person name="Sun H."/>
            <person name="Sun S."/>
            <person name="Syed K."/>
            <person name="Tsang A."/>
            <person name="Wiebenga A."/>
            <person name="Young D."/>
            <person name="Pisabarro A."/>
            <person name="Eastwood D.C."/>
            <person name="Martin F."/>
            <person name="Cullen D."/>
            <person name="Grigoriev I.V."/>
            <person name="Hibbett D.S."/>
        </authorList>
    </citation>
    <scope>NUCLEOTIDE SEQUENCE [LARGE SCALE GENOMIC DNA]</scope>
    <source>
        <strain evidence="2">HHB-11173 SS5</strain>
    </source>
</reference>
<evidence type="ECO:0000313" key="1">
    <source>
        <dbReference type="EMBL" id="EIN03295.1"/>
    </source>
</evidence>
<keyword evidence="2" id="KW-1185">Reference proteome</keyword>
<dbReference type="RefSeq" id="XP_007389475.1">
    <property type="nucleotide sequence ID" value="XM_007389413.1"/>
</dbReference>